<dbReference type="Pfam" id="PF00612">
    <property type="entry name" value="IQ"/>
    <property type="match status" value="4"/>
</dbReference>
<keyword evidence="6" id="KW-0505">Motor protein</keyword>
<dbReference type="Gene3D" id="1.20.58.530">
    <property type="match status" value="1"/>
</dbReference>
<feature type="coiled-coil region" evidence="9">
    <location>
        <begin position="614"/>
        <end position="641"/>
    </location>
</feature>
<evidence type="ECO:0000256" key="6">
    <source>
        <dbReference type="ARBA" id="ARBA00023175"/>
    </source>
</evidence>
<evidence type="ECO:0000256" key="9">
    <source>
        <dbReference type="SAM" id="Coils"/>
    </source>
</evidence>
<accession>A0A336LI04</accession>
<dbReference type="GO" id="GO:0000146">
    <property type="term" value="F:microfilament motor activity"/>
    <property type="evidence" value="ECO:0007669"/>
    <property type="project" value="TreeGrafter"/>
</dbReference>
<organism evidence="13">
    <name type="scientific">Culicoides sonorensis</name>
    <name type="common">Biting midge</name>
    <dbReference type="NCBI Taxonomy" id="179676"/>
    <lineage>
        <taxon>Eukaryota</taxon>
        <taxon>Metazoa</taxon>
        <taxon>Ecdysozoa</taxon>
        <taxon>Arthropoda</taxon>
        <taxon>Hexapoda</taxon>
        <taxon>Insecta</taxon>
        <taxon>Pterygota</taxon>
        <taxon>Neoptera</taxon>
        <taxon>Endopterygota</taxon>
        <taxon>Diptera</taxon>
        <taxon>Nematocera</taxon>
        <taxon>Chironomoidea</taxon>
        <taxon>Ceratopogonidae</taxon>
        <taxon>Ceratopogoninae</taxon>
        <taxon>Culicoides</taxon>
        <taxon>Monoculicoides</taxon>
    </lineage>
</organism>
<dbReference type="Pfam" id="PF01843">
    <property type="entry name" value="DIL"/>
    <property type="match status" value="1"/>
</dbReference>
<dbReference type="GO" id="GO:0016459">
    <property type="term" value="C:myosin complex"/>
    <property type="evidence" value="ECO:0007669"/>
    <property type="project" value="UniProtKB-KW"/>
</dbReference>
<gene>
    <name evidence="13" type="primary">CSON000652</name>
</gene>
<evidence type="ECO:0000256" key="4">
    <source>
        <dbReference type="ARBA" id="ARBA00023054"/>
    </source>
</evidence>
<keyword evidence="2" id="KW-0547">Nucleotide-binding</keyword>
<keyword evidence="5 8" id="KW-0518">Myosin</keyword>
<name>A0A336LI04_CULSO</name>
<dbReference type="GO" id="GO:0005737">
    <property type="term" value="C:cytoplasm"/>
    <property type="evidence" value="ECO:0007669"/>
    <property type="project" value="UniProtKB-ARBA"/>
</dbReference>
<feature type="region of interest" description="Actin-binding" evidence="8">
    <location>
        <begin position="339"/>
        <end position="361"/>
    </location>
</feature>
<feature type="domain" description="Myosin motor" evidence="11">
    <location>
        <begin position="67"/>
        <end position="462"/>
    </location>
</feature>
<dbReference type="GO" id="GO:0051015">
    <property type="term" value="F:actin filament binding"/>
    <property type="evidence" value="ECO:0007669"/>
    <property type="project" value="TreeGrafter"/>
</dbReference>
<dbReference type="SMART" id="SM00015">
    <property type="entry name" value="IQ"/>
    <property type="match status" value="6"/>
</dbReference>
<evidence type="ECO:0000259" key="11">
    <source>
        <dbReference type="PROSITE" id="PS51456"/>
    </source>
</evidence>
<dbReference type="InterPro" id="IPR036961">
    <property type="entry name" value="Kinesin_motor_dom_sf"/>
</dbReference>
<evidence type="ECO:0000256" key="5">
    <source>
        <dbReference type="ARBA" id="ARBA00023123"/>
    </source>
</evidence>
<dbReference type="InterPro" id="IPR001609">
    <property type="entry name" value="Myosin_head_motor_dom-like"/>
</dbReference>
<protein>
    <submittedName>
        <fullName evidence="13">CSON000652 protein</fullName>
    </submittedName>
</protein>
<keyword evidence="1" id="KW-0677">Repeat</keyword>
<dbReference type="SMART" id="SM01132">
    <property type="entry name" value="DIL"/>
    <property type="match status" value="1"/>
</dbReference>
<dbReference type="Gene3D" id="3.40.850.10">
    <property type="entry name" value="Kinesin motor domain"/>
    <property type="match status" value="2"/>
</dbReference>
<dbReference type="CDD" id="cd15470">
    <property type="entry name" value="Myo5_CBD"/>
    <property type="match status" value="1"/>
</dbReference>
<evidence type="ECO:0000256" key="3">
    <source>
        <dbReference type="ARBA" id="ARBA00022840"/>
    </source>
</evidence>
<dbReference type="PANTHER" id="PTHR13140">
    <property type="entry name" value="MYOSIN"/>
    <property type="match status" value="1"/>
</dbReference>
<dbReference type="EMBL" id="UFQS01000010">
    <property type="protein sequence ID" value="SSW97130.1"/>
    <property type="molecule type" value="Genomic_DNA"/>
</dbReference>
<dbReference type="Gene3D" id="1.10.10.820">
    <property type="match status" value="1"/>
</dbReference>
<evidence type="ECO:0000256" key="1">
    <source>
        <dbReference type="ARBA" id="ARBA00022737"/>
    </source>
</evidence>
<evidence type="ECO:0000313" key="12">
    <source>
        <dbReference type="EMBL" id="SSW97130.1"/>
    </source>
</evidence>
<dbReference type="Gene3D" id="1.20.120.720">
    <property type="entry name" value="Myosin VI head, motor domain, U50 subdomain"/>
    <property type="match status" value="2"/>
</dbReference>
<dbReference type="SMART" id="SM00242">
    <property type="entry name" value="MYSc"/>
    <property type="match status" value="1"/>
</dbReference>
<dbReference type="InterPro" id="IPR000048">
    <property type="entry name" value="IQ_motif_EF-hand-BS"/>
</dbReference>
<dbReference type="OMA" id="CESYSYL"/>
<keyword evidence="7 8" id="KW-0009">Actin-binding</keyword>
<dbReference type="EMBL" id="UFQT01000010">
    <property type="protein sequence ID" value="SSX17516.1"/>
    <property type="molecule type" value="Genomic_DNA"/>
</dbReference>
<dbReference type="Pfam" id="PF00063">
    <property type="entry name" value="Myosin_head"/>
    <property type="match status" value="2"/>
</dbReference>
<dbReference type="GO" id="GO:0016020">
    <property type="term" value="C:membrane"/>
    <property type="evidence" value="ECO:0007669"/>
    <property type="project" value="TreeGrafter"/>
</dbReference>
<dbReference type="PROSITE" id="PS51126">
    <property type="entry name" value="DILUTE"/>
    <property type="match status" value="1"/>
</dbReference>
<sequence>MMELYLKDIKVWIPDPVNVWQSATIVENYKKGDKALKLITDDGQEKVLTINNPDTDLPHLRNPSILIGQNDLTALSYLHEPDVLHNLEVRFLGKQTIYTYCGIILVAINPYQDMPLYSLDIIRAYRGHNMGAATQIPSDTKDFEETLTSLKTLGFSTDSIRDIMHILAGILHLGNIRFVSNSTRNNSHGEHEDSCNIAVNDLHLSVMCDLLQINKKDLRKWLITRQIDSYNEQHFAKPRFGQQSFVIKHFSDTVQYESYGFVEKNRDHVSKELVGVLQMSDMAFCRQLMCLEETKTKKLDESMSPTSGGQGRVVIKAKYATLSKQPQKKTVGSQFRESLSSLINTLSKTTSHYVRCIKPNEEKAPFKWEPQKIVQQLRACGVLETVRISAAGFPSRWSYERFYERYHLLCKQVDMINLDWNIQKISEKIVLNWIKDEERYRFGKTQIFFRAGQVAYLEQVRSDVRKRSIIIVQAHIRRFIYERKYQRIRKIAIGLQRFGRGWIARQKAQEKRQTRAAITIQRHFRGWIHRNRFLAIRRTILGIQTRARGLLVRRKFNVLLDNYKAIQIQRFCRGYLARQAFNKRKHSIIIVQSLVRRFLARRQLKKLKAEARTITHIQKMYKGLEQKIFELQQRNDVLIKENQGLKIQTREIPELKSKLDAMKYLESELNSTKVILIEKEEKLENLQSTLQKETDEKMDILQEKHKFEEKMQHEQELWLAEKEELCNKLEILQTEREDSPTTKRSKIMLNVDNNEIQNAYQKSVKDKENLENENAALKIEVKRLQYILTHPNELEVYSKSINTSNDDSLDSKRSSNLSDNQLYENHRDKVAHKDATSIILRLRKLLEEEKSKGETLRKEVGRIERNVAILELEAQYQTIVSELARSREECVQLKAILAQQSESLRSLSQIQASIRPDSDRVYDEGELIEAFQAQKLVNKQLESELKALTEEQTAKLVELHKQIDELTSEKTRLHGILHEQLDKVMDESDPNEIEEILRQNNYLRCEVERSALNFIEIQEQMNEIQTKYNEIMKQNKLLLSVIKEHGLNDPTMNQKQDLMQQNNLLAVKKKAQDYQGIFKYRPEDEPKILQRLVHDLTPRIALTLAPGLPAYIIFMCIRYTDLVNADQHVRTLLSQFVLCIKKHSKVQHSLEHRILWFVNAMTLLNLLKQYGGIEDYLAFNTPTQNEQQLKNFDLSEYRSVIYETIINSYGVLIRQIQVHLKKFIVPAILDHDEMSRGLNRNRSVESPSESTEPKSLIKHLDEVYQQLKYFGLDSCYIEQFITQLMQFICAVAMNNLMLRPEICMWKTGMRIRYNVSCLEGWIRTTQLSKDTLNPLLPLNEVAQVLQARKIKDEDIQSLCDLCPHLVAGQVLKIIKSYTPDDCEEPIHPSFIEKLAAKLKERPGILADENFTSDENAIIGLSVVYKQSDVKLEEIEIPSCLQLNGLLTKI</sequence>
<dbReference type="SUPFAM" id="SSF52540">
    <property type="entry name" value="P-loop containing nucleoside triphosphate hydrolases"/>
    <property type="match status" value="2"/>
</dbReference>
<evidence type="ECO:0000256" key="2">
    <source>
        <dbReference type="ARBA" id="ARBA00022741"/>
    </source>
</evidence>
<keyword evidence="3" id="KW-0067">ATP-binding</keyword>
<dbReference type="FunFam" id="1.20.5.190:FF:000001">
    <property type="entry name" value="unconventional myosin-Va"/>
    <property type="match status" value="1"/>
</dbReference>
<dbReference type="InterPro" id="IPR002710">
    <property type="entry name" value="Dilute_dom"/>
</dbReference>
<feature type="domain" description="Dilute" evidence="10">
    <location>
        <begin position="1144"/>
        <end position="1400"/>
    </location>
</feature>
<dbReference type="PROSITE" id="PS50096">
    <property type="entry name" value="IQ"/>
    <property type="match status" value="5"/>
</dbReference>
<feature type="coiled-coil region" evidence="9">
    <location>
        <begin position="753"/>
        <end position="787"/>
    </location>
</feature>
<keyword evidence="4 9" id="KW-0175">Coiled coil</keyword>
<dbReference type="CDD" id="cd23767">
    <property type="entry name" value="IQCD"/>
    <property type="match status" value="1"/>
</dbReference>
<comment type="caution">
    <text evidence="8">Lacks conserved residue(s) required for the propagation of feature annotation.</text>
</comment>
<feature type="coiled-coil region" evidence="9">
    <location>
        <begin position="839"/>
        <end position="889"/>
    </location>
</feature>
<reference evidence="12" key="1">
    <citation type="submission" date="2018-04" db="EMBL/GenBank/DDBJ databases">
        <authorList>
            <person name="Go L.Y."/>
            <person name="Mitchell J.A."/>
        </authorList>
    </citation>
    <scope>NUCLEOTIDE SEQUENCE</scope>
    <source>
        <tissue evidence="12">Whole organism</tissue>
    </source>
</reference>
<proteinExistence type="inferred from homology"/>
<dbReference type="PANTHER" id="PTHR13140:SF706">
    <property type="entry name" value="DILUTE CLASS UNCONVENTIONAL MYOSIN, ISOFORM C"/>
    <property type="match status" value="1"/>
</dbReference>
<comment type="similarity">
    <text evidence="8">Belongs to the TRAFAC class myosin-kinesin ATPase superfamily. Myosin family.</text>
</comment>
<evidence type="ECO:0000256" key="7">
    <source>
        <dbReference type="ARBA" id="ARBA00023203"/>
    </source>
</evidence>
<dbReference type="Gene3D" id="6.20.240.20">
    <property type="match status" value="1"/>
</dbReference>
<dbReference type="PROSITE" id="PS51456">
    <property type="entry name" value="MYOSIN_MOTOR"/>
    <property type="match status" value="1"/>
</dbReference>
<dbReference type="GO" id="GO:0007015">
    <property type="term" value="P:actin filament organization"/>
    <property type="evidence" value="ECO:0007669"/>
    <property type="project" value="TreeGrafter"/>
</dbReference>
<dbReference type="Gene3D" id="1.20.5.190">
    <property type="match status" value="3"/>
</dbReference>
<evidence type="ECO:0000259" key="10">
    <source>
        <dbReference type="PROSITE" id="PS51126"/>
    </source>
</evidence>
<dbReference type="VEuPathDB" id="VectorBase:CSON000652"/>
<dbReference type="GO" id="GO:0005524">
    <property type="term" value="F:ATP binding"/>
    <property type="evidence" value="ECO:0007669"/>
    <property type="project" value="UniProtKB-KW"/>
</dbReference>
<evidence type="ECO:0000313" key="13">
    <source>
        <dbReference type="EMBL" id="SSX17516.1"/>
    </source>
</evidence>
<feature type="coiled-coil region" evidence="9">
    <location>
        <begin position="669"/>
        <end position="710"/>
    </location>
</feature>
<reference evidence="13" key="2">
    <citation type="submission" date="2018-07" db="EMBL/GenBank/DDBJ databases">
        <authorList>
            <person name="Quirk P.G."/>
            <person name="Krulwich T.A."/>
        </authorList>
    </citation>
    <scope>NUCLEOTIDE SEQUENCE</scope>
</reference>
<dbReference type="InterPro" id="IPR027417">
    <property type="entry name" value="P-loop_NTPase"/>
</dbReference>
<evidence type="ECO:0000256" key="8">
    <source>
        <dbReference type="PROSITE-ProRule" id="PRU00782"/>
    </source>
</evidence>
<feature type="coiled-coil region" evidence="9">
    <location>
        <begin position="931"/>
        <end position="969"/>
    </location>
</feature>